<dbReference type="Proteomes" id="UP000246078">
    <property type="component" value="Unassembled WGS sequence"/>
</dbReference>
<proteinExistence type="predicted"/>
<evidence type="ECO:0000313" key="1">
    <source>
        <dbReference type="EMBL" id="PWU84392.1"/>
    </source>
</evidence>
<protein>
    <submittedName>
        <fullName evidence="1">Putative retrotransposon hot spot protein (RHS)</fullName>
    </submittedName>
</protein>
<dbReference type="VEuPathDB" id="TriTrypDB:C3747_746g10"/>
<gene>
    <name evidence="1" type="ORF">C3747_746g10</name>
</gene>
<organism evidence="1 2">
    <name type="scientific">Trypanosoma cruzi</name>
    <dbReference type="NCBI Taxonomy" id="5693"/>
    <lineage>
        <taxon>Eukaryota</taxon>
        <taxon>Discoba</taxon>
        <taxon>Euglenozoa</taxon>
        <taxon>Kinetoplastea</taxon>
        <taxon>Metakinetoplastina</taxon>
        <taxon>Trypanosomatida</taxon>
        <taxon>Trypanosomatidae</taxon>
        <taxon>Trypanosoma</taxon>
        <taxon>Schizotrypanum</taxon>
    </lineage>
</organism>
<evidence type="ECO:0000313" key="2">
    <source>
        <dbReference type="Proteomes" id="UP000246078"/>
    </source>
</evidence>
<accession>A0A2V2UMQ6</accession>
<reference evidence="1 2" key="1">
    <citation type="journal article" date="2018" name="Microb. Genom.">
        <title>Expanding an expanded genome: long-read sequencing of Trypanosoma cruzi.</title>
        <authorList>
            <person name="Berna L."/>
            <person name="Rodriguez M."/>
            <person name="Chiribao M.L."/>
            <person name="Parodi-Talice A."/>
            <person name="Pita S."/>
            <person name="Rijo G."/>
            <person name="Alvarez-Valin F."/>
            <person name="Robello C."/>
        </authorList>
    </citation>
    <scope>NUCLEOTIDE SEQUENCE [LARGE SCALE GENOMIC DNA]</scope>
    <source>
        <strain evidence="1 2">TCC</strain>
    </source>
</reference>
<sequence length="105" mass="11569">MGQTDKVNKTKYKRTIMRRCCGRSQVALLRGGGPRLLHRQALQCGCMAHRPPRRASAAPNAIGTAGRDSREYPLESQRHLLAAVGRCEWDASPHGCCDGTSPWLL</sequence>
<name>A0A2V2UMQ6_TRYCR</name>
<dbReference type="EMBL" id="PRFC01000746">
    <property type="protein sequence ID" value="PWU84392.1"/>
    <property type="molecule type" value="Genomic_DNA"/>
</dbReference>
<comment type="caution">
    <text evidence="1">The sequence shown here is derived from an EMBL/GenBank/DDBJ whole genome shotgun (WGS) entry which is preliminary data.</text>
</comment>
<dbReference type="AlphaFoldDB" id="A0A2V2UMQ6"/>